<dbReference type="InterPro" id="IPR011249">
    <property type="entry name" value="Metalloenz_LuxS/M16"/>
</dbReference>
<sequence>MIRRLLRALLPAVLCLLPALPAAALTIEPVRSDGGITAWLIEDHSNPLIAVDAAFTGGAALDPADKQGLAGMVAALLDEGAGPLDAQAFQGRLEDLGIGFTAAAGDDSLQIQMQTLAANRAAAFHLLALALTRPRFDAAAQARIRGQIESLLARQEQDPRSVAGRAFSRQLYPHHPYGRDPAGSMAGLRAITTADLAAYPARRLTRDRLRIGVAGDITPARLKPLLDAAFAALPAQGEAAPLPEAAAQARGRVTVIRRSGPQSVVLFGQQGLKRDDPDWYAALVMNDILGGGGFSSRLMTELRVRRGLVYGIETSLAPLDHGALIDGGTATGNDRVAETIALIRQAWRRMAADGATDAELAAAKTYLIGAFPLRLDSTPAIARMLVALQRDHLGPGYLKRRAALIGAVTAADIRRVAKRLLDAKTLEFVVVGDPKGV</sequence>
<feature type="domain" description="Peptidase M16 C-terminal" evidence="1">
    <location>
        <begin position="191"/>
        <end position="366"/>
    </location>
</feature>
<dbReference type="PANTHER" id="PTHR11851">
    <property type="entry name" value="METALLOPROTEASE"/>
    <property type="match status" value="1"/>
</dbReference>
<dbReference type="EMBL" id="MLJW01000034">
    <property type="protein sequence ID" value="OIR07930.1"/>
    <property type="molecule type" value="Genomic_DNA"/>
</dbReference>
<dbReference type="InterPro" id="IPR050361">
    <property type="entry name" value="MPP/UQCRC_Complex"/>
</dbReference>
<protein>
    <submittedName>
        <fullName evidence="2">Peptidase M16 inactive domain protein</fullName>
    </submittedName>
</protein>
<dbReference type="InterPro" id="IPR007863">
    <property type="entry name" value="Peptidase_M16_C"/>
</dbReference>
<evidence type="ECO:0000313" key="2">
    <source>
        <dbReference type="EMBL" id="OIR07930.1"/>
    </source>
</evidence>
<evidence type="ECO:0000259" key="1">
    <source>
        <dbReference type="Pfam" id="PF05193"/>
    </source>
</evidence>
<dbReference type="PANTHER" id="PTHR11851:SF224">
    <property type="entry name" value="PROCESSING PROTEASE"/>
    <property type="match status" value="1"/>
</dbReference>
<dbReference type="SUPFAM" id="SSF63411">
    <property type="entry name" value="LuxS/MPP-like metallohydrolase"/>
    <property type="match status" value="2"/>
</dbReference>
<reference evidence="2" key="1">
    <citation type="submission" date="2016-10" db="EMBL/GenBank/DDBJ databases">
        <title>Sequence of Gallionella enrichment culture.</title>
        <authorList>
            <person name="Poehlein A."/>
            <person name="Muehling M."/>
            <person name="Daniel R."/>
        </authorList>
    </citation>
    <scope>NUCLEOTIDE SEQUENCE</scope>
</reference>
<organism evidence="2">
    <name type="scientific">mine drainage metagenome</name>
    <dbReference type="NCBI Taxonomy" id="410659"/>
    <lineage>
        <taxon>unclassified sequences</taxon>
        <taxon>metagenomes</taxon>
        <taxon>ecological metagenomes</taxon>
    </lineage>
</organism>
<comment type="caution">
    <text evidence="2">The sequence shown here is derived from an EMBL/GenBank/DDBJ whole genome shotgun (WGS) entry which is preliminary data.</text>
</comment>
<dbReference type="GO" id="GO:0046872">
    <property type="term" value="F:metal ion binding"/>
    <property type="evidence" value="ECO:0007669"/>
    <property type="project" value="InterPro"/>
</dbReference>
<proteinExistence type="predicted"/>
<accession>A0A1J5SHP9</accession>
<dbReference type="Pfam" id="PF05193">
    <property type="entry name" value="Peptidase_M16_C"/>
    <property type="match status" value="1"/>
</dbReference>
<dbReference type="AlphaFoldDB" id="A0A1J5SHP9"/>
<gene>
    <name evidence="2" type="ORF">GALL_97930</name>
</gene>
<name>A0A1J5SHP9_9ZZZZ</name>
<dbReference type="Gene3D" id="3.30.830.10">
    <property type="entry name" value="Metalloenzyme, LuxS/M16 peptidase-like"/>
    <property type="match status" value="2"/>
</dbReference>